<dbReference type="RefSeq" id="XP_045270313.1">
    <property type="nucleotide sequence ID" value="XM_045401584.1"/>
</dbReference>
<proteinExistence type="predicted"/>
<evidence type="ECO:0000313" key="3">
    <source>
        <dbReference type="Proteomes" id="UP000613401"/>
    </source>
</evidence>
<feature type="compositionally biased region" description="Pro residues" evidence="1">
    <location>
        <begin position="93"/>
        <end position="108"/>
    </location>
</feature>
<comment type="caution">
    <text evidence="2">The sequence shown here is derived from an EMBL/GenBank/DDBJ whole genome shotgun (WGS) entry which is preliminary data.</text>
</comment>
<dbReference type="GO" id="GO:0008168">
    <property type="term" value="F:methyltransferase activity"/>
    <property type="evidence" value="ECO:0007669"/>
    <property type="project" value="UniProtKB-KW"/>
</dbReference>
<dbReference type="GO" id="GO:0032259">
    <property type="term" value="P:methylation"/>
    <property type="evidence" value="ECO:0007669"/>
    <property type="project" value="UniProtKB-KW"/>
</dbReference>
<dbReference type="EMBL" id="WVTB01000007">
    <property type="protein sequence ID" value="KAF3811154.1"/>
    <property type="molecule type" value="Genomic_DNA"/>
</dbReference>
<accession>A0A8H4CWC0</accession>
<evidence type="ECO:0000313" key="2">
    <source>
        <dbReference type="EMBL" id="KAF3811154.1"/>
    </source>
</evidence>
<dbReference type="Proteomes" id="UP000613401">
    <property type="component" value="Unassembled WGS sequence"/>
</dbReference>
<dbReference type="Gene3D" id="3.40.50.150">
    <property type="entry name" value="Vaccinia Virus protein VP39"/>
    <property type="match status" value="1"/>
</dbReference>
<organism evidence="2 3">
    <name type="scientific">Colletotrichum gloeosporioides</name>
    <name type="common">Anthracnose fungus</name>
    <name type="synonym">Glomerella cingulata</name>
    <dbReference type="NCBI Taxonomy" id="474922"/>
    <lineage>
        <taxon>Eukaryota</taxon>
        <taxon>Fungi</taxon>
        <taxon>Dikarya</taxon>
        <taxon>Ascomycota</taxon>
        <taxon>Pezizomycotina</taxon>
        <taxon>Sordariomycetes</taxon>
        <taxon>Hypocreomycetidae</taxon>
        <taxon>Glomerellales</taxon>
        <taxon>Glomerellaceae</taxon>
        <taxon>Colletotrichum</taxon>
        <taxon>Colletotrichum gloeosporioides species complex</taxon>
    </lineage>
</organism>
<name>A0A8H4CWC0_COLGL</name>
<dbReference type="Pfam" id="PF13489">
    <property type="entry name" value="Methyltransf_23"/>
    <property type="match status" value="1"/>
</dbReference>
<keyword evidence="2" id="KW-0808">Transferase</keyword>
<dbReference type="SUPFAM" id="SSF53335">
    <property type="entry name" value="S-adenosyl-L-methionine-dependent methyltransferases"/>
    <property type="match status" value="1"/>
</dbReference>
<feature type="region of interest" description="Disordered" evidence="1">
    <location>
        <begin position="89"/>
        <end position="108"/>
    </location>
</feature>
<dbReference type="InterPro" id="IPR029063">
    <property type="entry name" value="SAM-dependent_MTases_sf"/>
</dbReference>
<keyword evidence="3" id="KW-1185">Reference proteome</keyword>
<dbReference type="AlphaFoldDB" id="A0A8H4CWC0"/>
<protein>
    <submittedName>
        <fullName evidence="2">N-methyltransferase tcpN</fullName>
    </submittedName>
</protein>
<dbReference type="GeneID" id="69008637"/>
<reference evidence="2" key="1">
    <citation type="journal article" date="2020" name="Phytopathology">
        <title>Genome sequence and comparative analysis of Colletotrichum gloeosporioides isolated from Liriodendron leaves.</title>
        <authorList>
            <person name="Fu F.F."/>
            <person name="Hao Z."/>
            <person name="Wang P."/>
            <person name="Lu Y."/>
            <person name="Xue L.J."/>
            <person name="Wei G."/>
            <person name="Tian Y."/>
            <person name="Baishi H."/>
            <person name="Xu H."/>
            <person name="Shi J."/>
            <person name="Cheng T."/>
            <person name="Wang G."/>
            <person name="Yi Y."/>
            <person name="Chen J."/>
        </authorList>
    </citation>
    <scope>NUCLEOTIDE SEQUENCE</scope>
    <source>
        <strain evidence="2">Lc1</strain>
    </source>
</reference>
<sequence length="306" mass="34568">MAEEAPTSWTDTIYNLNRGDLDAELERLAYNHFNLWTPLTGDLLPPQILKHILSKERPRVADAATGSGVWLASLTEILPPRAELTGFDIDPLKFPPRPPTPPIPPPPVSPPLRPQQPSLDFRVHDVLERFPEDARGTFDLVHVRLLALGLKTDDWDVAVANLVELVRPGGWVLWEDTADLFIRAYPPSKAYDEWWWAIMRHGARIGRDPFMPSGLSQKFENAGLQNCEQKIWSSWAADKGLQENATAAIQKLVRPSLAAVIQDGGAETIKDSEDISRIERDIRRDVDERGVQVGLDYFWVWGQRPH</sequence>
<reference evidence="2" key="2">
    <citation type="submission" date="2020-03" db="EMBL/GenBank/DDBJ databases">
        <authorList>
            <person name="Fu F.-F."/>
            <person name="Chen J."/>
        </authorList>
    </citation>
    <scope>NUCLEOTIDE SEQUENCE</scope>
    <source>
        <strain evidence="2">Lc1</strain>
    </source>
</reference>
<evidence type="ECO:0000256" key="1">
    <source>
        <dbReference type="SAM" id="MobiDB-lite"/>
    </source>
</evidence>
<dbReference type="CDD" id="cd02440">
    <property type="entry name" value="AdoMet_MTases"/>
    <property type="match status" value="1"/>
</dbReference>
<gene>
    <name evidence="2" type="ORF">GCG54_00001468</name>
</gene>
<keyword evidence="2" id="KW-0489">Methyltransferase</keyword>